<evidence type="ECO:0000256" key="5">
    <source>
        <dbReference type="ARBA" id="ARBA00023242"/>
    </source>
</evidence>
<comment type="subcellular location">
    <subcellularLocation>
        <location evidence="1 6">Nucleus</location>
    </subcellularLocation>
</comment>
<dbReference type="OrthoDB" id="5954824at2759"/>
<dbReference type="InterPro" id="IPR000253">
    <property type="entry name" value="FHA_dom"/>
</dbReference>
<evidence type="ECO:0000256" key="6">
    <source>
        <dbReference type="PROSITE-ProRule" id="PRU00089"/>
    </source>
</evidence>
<feature type="compositionally biased region" description="Basic residues" evidence="7">
    <location>
        <begin position="453"/>
        <end position="463"/>
    </location>
</feature>
<keyword evidence="4" id="KW-0804">Transcription</keyword>
<dbReference type="PROSITE" id="PS50006">
    <property type="entry name" value="FHA_DOMAIN"/>
    <property type="match status" value="1"/>
</dbReference>
<feature type="compositionally biased region" description="Gly residues" evidence="7">
    <location>
        <begin position="844"/>
        <end position="854"/>
    </location>
</feature>
<keyword evidence="2" id="KW-0805">Transcription regulation</keyword>
<name>A0A6G1H1D6_9PEZI</name>
<evidence type="ECO:0000259" key="8">
    <source>
        <dbReference type="PROSITE" id="PS50006"/>
    </source>
</evidence>
<dbReference type="PANTHER" id="PTHR45881:SF1">
    <property type="entry name" value="FORK HEAD PROTEIN HOMOLOG 2"/>
    <property type="match status" value="1"/>
</dbReference>
<feature type="region of interest" description="Disordered" evidence="7">
    <location>
        <begin position="141"/>
        <end position="171"/>
    </location>
</feature>
<feature type="region of interest" description="Disordered" evidence="7">
    <location>
        <begin position="252"/>
        <end position="344"/>
    </location>
</feature>
<evidence type="ECO:0000259" key="9">
    <source>
        <dbReference type="PROSITE" id="PS50039"/>
    </source>
</evidence>
<keyword evidence="11" id="KW-1185">Reference proteome</keyword>
<dbReference type="FunFam" id="1.10.10.10:FF:000135">
    <property type="entry name" value="forkhead box protein G1"/>
    <property type="match status" value="1"/>
</dbReference>
<dbReference type="InterPro" id="IPR001766">
    <property type="entry name" value="Fork_head_dom"/>
</dbReference>
<gene>
    <name evidence="10" type="ORF">K402DRAFT_420881</name>
</gene>
<dbReference type="PROSITE" id="PS50039">
    <property type="entry name" value="FORK_HEAD_3"/>
    <property type="match status" value="1"/>
</dbReference>
<evidence type="ECO:0008006" key="12">
    <source>
        <dbReference type="Google" id="ProtNLM"/>
    </source>
</evidence>
<keyword evidence="5 6" id="KW-0539">Nucleus</keyword>
<feature type="domain" description="FHA" evidence="8">
    <location>
        <begin position="134"/>
        <end position="214"/>
    </location>
</feature>
<dbReference type="Gene3D" id="2.60.200.20">
    <property type="match status" value="1"/>
</dbReference>
<evidence type="ECO:0000256" key="1">
    <source>
        <dbReference type="ARBA" id="ARBA00004123"/>
    </source>
</evidence>
<feature type="region of interest" description="Disordered" evidence="7">
    <location>
        <begin position="569"/>
        <end position="590"/>
    </location>
</feature>
<dbReference type="InterPro" id="IPR018122">
    <property type="entry name" value="TF_fork_head_CS_1"/>
</dbReference>
<evidence type="ECO:0000256" key="2">
    <source>
        <dbReference type="ARBA" id="ARBA00023015"/>
    </source>
</evidence>
<evidence type="ECO:0000313" key="10">
    <source>
        <dbReference type="EMBL" id="KAF1986830.1"/>
    </source>
</evidence>
<feature type="compositionally biased region" description="Polar residues" evidence="7">
    <location>
        <begin position="318"/>
        <end position="342"/>
    </location>
</feature>
<dbReference type="InterPro" id="IPR036388">
    <property type="entry name" value="WH-like_DNA-bd_sf"/>
</dbReference>
<feature type="compositionally biased region" description="Acidic residues" evidence="7">
    <location>
        <begin position="699"/>
        <end position="713"/>
    </location>
</feature>
<dbReference type="EMBL" id="ML977155">
    <property type="protein sequence ID" value="KAF1986830.1"/>
    <property type="molecule type" value="Genomic_DNA"/>
</dbReference>
<dbReference type="SUPFAM" id="SSF46785">
    <property type="entry name" value="Winged helix' DNA-binding domain"/>
    <property type="match status" value="1"/>
</dbReference>
<feature type="compositionally biased region" description="Low complexity" evidence="7">
    <location>
        <begin position="751"/>
        <end position="763"/>
    </location>
</feature>
<feature type="compositionally biased region" description="Polar residues" evidence="7">
    <location>
        <begin position="503"/>
        <end position="514"/>
    </location>
</feature>
<dbReference type="SUPFAM" id="SSF49879">
    <property type="entry name" value="SMAD/FHA domain"/>
    <property type="match status" value="1"/>
</dbReference>
<feature type="compositionally biased region" description="Polar residues" evidence="7">
    <location>
        <begin position="290"/>
        <end position="309"/>
    </location>
</feature>
<proteinExistence type="predicted"/>
<feature type="region of interest" description="Disordered" evidence="7">
    <location>
        <begin position="1"/>
        <end position="74"/>
    </location>
</feature>
<feature type="region of interest" description="Disordered" evidence="7">
    <location>
        <begin position="878"/>
        <end position="909"/>
    </location>
</feature>
<protein>
    <recommendedName>
        <fullName evidence="12">Fork-head domain-containing protein</fullName>
    </recommendedName>
</protein>
<feature type="compositionally biased region" description="Polar residues" evidence="7">
    <location>
        <begin position="776"/>
        <end position="786"/>
    </location>
</feature>
<dbReference type="GO" id="GO:0005634">
    <property type="term" value="C:nucleus"/>
    <property type="evidence" value="ECO:0007669"/>
    <property type="project" value="UniProtKB-SubCell"/>
</dbReference>
<feature type="domain" description="Fork-head" evidence="9">
    <location>
        <begin position="366"/>
        <end position="461"/>
    </location>
</feature>
<dbReference type="InterPro" id="IPR008984">
    <property type="entry name" value="SMAD_FHA_dom_sf"/>
</dbReference>
<organism evidence="10 11">
    <name type="scientific">Aulographum hederae CBS 113979</name>
    <dbReference type="NCBI Taxonomy" id="1176131"/>
    <lineage>
        <taxon>Eukaryota</taxon>
        <taxon>Fungi</taxon>
        <taxon>Dikarya</taxon>
        <taxon>Ascomycota</taxon>
        <taxon>Pezizomycotina</taxon>
        <taxon>Dothideomycetes</taxon>
        <taxon>Pleosporomycetidae</taxon>
        <taxon>Aulographales</taxon>
        <taxon>Aulographaceae</taxon>
    </lineage>
</organism>
<dbReference type="SMART" id="SM00339">
    <property type="entry name" value="FH"/>
    <property type="match status" value="1"/>
</dbReference>
<dbReference type="GO" id="GO:0000981">
    <property type="term" value="F:DNA-binding transcription factor activity, RNA polymerase II-specific"/>
    <property type="evidence" value="ECO:0007669"/>
    <property type="project" value="TreeGrafter"/>
</dbReference>
<feature type="compositionally biased region" description="Acidic residues" evidence="7">
    <location>
        <begin position="257"/>
        <end position="271"/>
    </location>
</feature>
<dbReference type="PROSITE" id="PS00657">
    <property type="entry name" value="FORK_HEAD_1"/>
    <property type="match status" value="1"/>
</dbReference>
<dbReference type="Proteomes" id="UP000800041">
    <property type="component" value="Unassembled WGS sequence"/>
</dbReference>
<evidence type="ECO:0000256" key="3">
    <source>
        <dbReference type="ARBA" id="ARBA00023125"/>
    </source>
</evidence>
<dbReference type="Pfam" id="PF00250">
    <property type="entry name" value="Forkhead"/>
    <property type="match status" value="1"/>
</dbReference>
<dbReference type="Gene3D" id="1.10.10.10">
    <property type="entry name" value="Winged helix-like DNA-binding domain superfamily/Winged helix DNA-binding domain"/>
    <property type="match status" value="1"/>
</dbReference>
<dbReference type="InterPro" id="IPR036390">
    <property type="entry name" value="WH_DNA-bd_sf"/>
</dbReference>
<feature type="region of interest" description="Disordered" evidence="7">
    <location>
        <begin position="692"/>
        <end position="862"/>
    </location>
</feature>
<sequence>MAPPRRRTRKDADQDTKPAMGKPTAIATESGRGKRRKVNPSQNTRAAAAEPNRGESLMSEETIDNQQDPESRGEWTAQLSLVDQVVANLRTASQPVNAATDYANEVVDSMDGDYTAYGRICGRTWRFLMKKTSIIIGRPRAPSKVLNSDGADMPRSADQPENGSSGGNFDIDIDLGPDHQISRVHAEVTYDTEEAKWKLVVNGRNGALLDDLRLERGDVAVLHSGAVISIMGTQMLFQTPQDELRIHPSIMRQTESDGTETDEQEAEEEEETKEHVRPPPAHAPAGRGTGNNLHSSQNFTQSGSQQNARGSGRGRAAPNSQPGTPLTNRSGTTQPRSKQSPAYSRGMMLESTEDIDFSLDSSKDLKPPHSYAALIGDAILSTEDHQMALANIYQHIKDNYAFYRHNGGGWQNSIRHNLSLSKVFEKVPRRTDEPGKGMKWQIAAEHKEDYLKKRSVSARRGGRRINSSVPNSPAAGPSIQTKRLQGVINAPAESSRGVKRPSTADSEQLTSPHSLTPPPKRQHLADDSFTPERNPKARHHESSMPGYTNGRALAFTPKNARTQPSIVTNDAANATGGPTSAEPVSATSTHSAATSGIQALTEAAAATANSPPSLLATGNRNSTFHGYDGALTTFATPLINRQQPHLPPPSTARMPSHYAQLSSPAPFWKYADMVPNTPMDLKRLNGWSPIKKEKNLSDAENEAGDSEENEGDDTVLALEGENVKKIGSQDMEMSDAADATTKKPSDDDDSSMPQPSSPPLLSDPKGDDAEDELQDMSPSRTISRPVSSREDPKYRNPFPKLDFNAQPKFDNADKKLGANTNGNIKSTTGLSFDSAQSAMQRGTTAGGFGGAQGGGDEEEGIDLAKGFQKIGSFHRNLHANAVPLGHHPSQQRRSEAPPSVRMGMGMNGL</sequence>
<feature type="compositionally biased region" description="Polar residues" evidence="7">
    <location>
        <begin position="569"/>
        <end position="578"/>
    </location>
</feature>
<dbReference type="GO" id="GO:0000978">
    <property type="term" value="F:RNA polymerase II cis-regulatory region sequence-specific DNA binding"/>
    <property type="evidence" value="ECO:0007669"/>
    <property type="project" value="TreeGrafter"/>
</dbReference>
<feature type="DNA-binding region" description="Fork-head" evidence="6">
    <location>
        <begin position="366"/>
        <end position="461"/>
    </location>
</feature>
<feature type="compositionally biased region" description="Polar residues" evidence="7">
    <location>
        <begin position="818"/>
        <end position="841"/>
    </location>
</feature>
<dbReference type="CDD" id="cd00059">
    <property type="entry name" value="FH_FOX"/>
    <property type="match status" value="1"/>
</dbReference>
<reference evidence="10" key="1">
    <citation type="journal article" date="2020" name="Stud. Mycol.">
        <title>101 Dothideomycetes genomes: a test case for predicting lifestyles and emergence of pathogens.</title>
        <authorList>
            <person name="Haridas S."/>
            <person name="Albert R."/>
            <person name="Binder M."/>
            <person name="Bloem J."/>
            <person name="Labutti K."/>
            <person name="Salamov A."/>
            <person name="Andreopoulos B."/>
            <person name="Baker S."/>
            <person name="Barry K."/>
            <person name="Bills G."/>
            <person name="Bluhm B."/>
            <person name="Cannon C."/>
            <person name="Castanera R."/>
            <person name="Culley D."/>
            <person name="Daum C."/>
            <person name="Ezra D."/>
            <person name="Gonzalez J."/>
            <person name="Henrissat B."/>
            <person name="Kuo A."/>
            <person name="Liang C."/>
            <person name="Lipzen A."/>
            <person name="Lutzoni F."/>
            <person name="Magnuson J."/>
            <person name="Mondo S."/>
            <person name="Nolan M."/>
            <person name="Ohm R."/>
            <person name="Pangilinan J."/>
            <person name="Park H.-J."/>
            <person name="Ramirez L."/>
            <person name="Alfaro M."/>
            <person name="Sun H."/>
            <person name="Tritt A."/>
            <person name="Yoshinaga Y."/>
            <person name="Zwiers L.-H."/>
            <person name="Turgeon B."/>
            <person name="Goodwin S."/>
            <person name="Spatafora J."/>
            <person name="Crous P."/>
            <person name="Grigoriev I."/>
        </authorList>
    </citation>
    <scope>NUCLEOTIDE SEQUENCE</scope>
    <source>
        <strain evidence="10">CBS 113979</strain>
    </source>
</reference>
<keyword evidence="3 6" id="KW-0238">DNA-binding</keyword>
<accession>A0A6G1H1D6</accession>
<dbReference type="PANTHER" id="PTHR45881">
    <property type="entry name" value="CHECKPOINT SUPPRESSOR 1-LIKE, ISOFORM A-RELATED"/>
    <property type="match status" value="1"/>
</dbReference>
<evidence type="ECO:0000313" key="11">
    <source>
        <dbReference type="Proteomes" id="UP000800041"/>
    </source>
</evidence>
<dbReference type="InterPro" id="IPR030456">
    <property type="entry name" value="TF_fork_head_CS_2"/>
</dbReference>
<evidence type="ECO:0000256" key="7">
    <source>
        <dbReference type="SAM" id="MobiDB-lite"/>
    </source>
</evidence>
<dbReference type="PROSITE" id="PS00658">
    <property type="entry name" value="FORK_HEAD_2"/>
    <property type="match status" value="1"/>
</dbReference>
<dbReference type="CDD" id="cd22701">
    <property type="entry name" value="FHA_FKH1-like"/>
    <property type="match status" value="1"/>
</dbReference>
<evidence type="ECO:0000256" key="4">
    <source>
        <dbReference type="ARBA" id="ARBA00023163"/>
    </source>
</evidence>
<dbReference type="PRINTS" id="PR00053">
    <property type="entry name" value="FORKHEAD"/>
</dbReference>
<dbReference type="Pfam" id="PF00498">
    <property type="entry name" value="FHA"/>
    <property type="match status" value="1"/>
</dbReference>
<dbReference type="AlphaFoldDB" id="A0A6G1H1D6"/>
<feature type="region of interest" description="Disordered" evidence="7">
    <location>
        <begin position="453"/>
        <end position="552"/>
    </location>
</feature>